<evidence type="ECO:0000256" key="7">
    <source>
        <dbReference type="ARBA" id="ARBA00023053"/>
    </source>
</evidence>
<evidence type="ECO:0000256" key="10">
    <source>
        <dbReference type="ARBA" id="ARBA00023201"/>
    </source>
</evidence>
<sequence length="481" mass="55777">MNGNDSSRPLEHVATRSEKHRSFSRKILSSVEIAFEDRTKDRSTSKSHIAWKAFKCVVFLTCLAYLLNQSAEFYGHFYTYPTNINIRVESLKKIKLPASTLCYRNRISANEFCEMYPNLCESPKNVKEYCLKHSEFCTENISALMIPKHGYYTTFSREVSQVSQQLLVNRSDDMPFIEPPRKRNATVTFIQEGVDGYVKCYSENLHLYQSRLKQRIVSYSLETFTAYELYRYNLSLHEPESFDARGRPQAFFAIHPPFNPLNPVYEGHAIRSGHTYVVEVNFEEYHLLPLPYPTNCTNYNVRLRNINETKPRSQEMCRELCRSEFFKQCIGCDMGVTMHFTKEFVCHKKYVGCHYSSSPEEELSDARRTCLMGCNPDCVKLKYPYTVVETENERNSETGLKNQNTIIVVLVKTPEVKIMSHDPLYAKGELFSYIGGLIGCWLGISVWAFTSIFEKFIQKIVTLKRNYRQKRGQPSSGSKNV</sequence>
<evidence type="ECO:0000256" key="2">
    <source>
        <dbReference type="ARBA" id="ARBA00007193"/>
    </source>
</evidence>
<evidence type="ECO:0000256" key="5">
    <source>
        <dbReference type="ARBA" id="ARBA00022692"/>
    </source>
</evidence>
<keyword evidence="3 12" id="KW-0813">Transport</keyword>
<reference evidence="14" key="2">
    <citation type="submission" date="2020-06" db="EMBL/GenBank/DDBJ databases">
        <authorList>
            <person name="Sheffer M."/>
        </authorList>
    </citation>
    <scope>NUCLEOTIDE SEQUENCE</scope>
</reference>
<keyword evidence="8 12" id="KW-0406">Ion transport</keyword>
<keyword evidence="15" id="KW-1185">Reference proteome</keyword>
<dbReference type="Gene3D" id="1.10.287.770">
    <property type="entry name" value="YojJ-like"/>
    <property type="match status" value="1"/>
</dbReference>
<reference evidence="14" key="1">
    <citation type="journal article" date="2020" name="bioRxiv">
        <title>Chromosome-level reference genome of the European wasp spider Argiope bruennichi: a resource for studies on range expansion and evolutionary adaptation.</title>
        <authorList>
            <person name="Sheffer M.M."/>
            <person name="Hoppe A."/>
            <person name="Krehenwinkel H."/>
            <person name="Uhl G."/>
            <person name="Kuss A.W."/>
            <person name="Jensen L."/>
            <person name="Jensen C."/>
            <person name="Gillespie R.G."/>
            <person name="Hoff K.J."/>
            <person name="Prost S."/>
        </authorList>
    </citation>
    <scope>NUCLEOTIDE SEQUENCE</scope>
</reference>
<gene>
    <name evidence="14" type="ORF">HNY73_003395</name>
</gene>
<evidence type="ECO:0000256" key="9">
    <source>
        <dbReference type="ARBA" id="ARBA00023136"/>
    </source>
</evidence>
<dbReference type="EMBL" id="JABXBU010000003">
    <property type="protein sequence ID" value="KAF8791702.1"/>
    <property type="molecule type" value="Genomic_DNA"/>
</dbReference>
<evidence type="ECO:0000256" key="4">
    <source>
        <dbReference type="ARBA" id="ARBA00022461"/>
    </source>
</evidence>
<evidence type="ECO:0000256" key="12">
    <source>
        <dbReference type="RuleBase" id="RU000679"/>
    </source>
</evidence>
<comment type="subcellular location">
    <subcellularLocation>
        <location evidence="1">Membrane</location>
        <topology evidence="1">Multi-pass membrane protein</topology>
    </subcellularLocation>
</comment>
<dbReference type="Pfam" id="PF00858">
    <property type="entry name" value="ASC"/>
    <property type="match status" value="1"/>
</dbReference>
<protein>
    <submittedName>
        <fullName evidence="14">Uncharacterized protein</fullName>
    </submittedName>
</protein>
<evidence type="ECO:0000256" key="3">
    <source>
        <dbReference type="ARBA" id="ARBA00022448"/>
    </source>
</evidence>
<evidence type="ECO:0000313" key="14">
    <source>
        <dbReference type="EMBL" id="KAF8791702.1"/>
    </source>
</evidence>
<dbReference type="GO" id="GO:0015280">
    <property type="term" value="F:ligand-gated sodium channel activity"/>
    <property type="evidence" value="ECO:0007669"/>
    <property type="project" value="TreeGrafter"/>
</dbReference>
<keyword evidence="5 12" id="KW-0812">Transmembrane</keyword>
<name>A0A8T0FMG5_ARGBR</name>
<keyword evidence="9 13" id="KW-0472">Membrane</keyword>
<keyword evidence="10 12" id="KW-0739">Sodium transport</keyword>
<feature type="transmembrane region" description="Helical" evidence="13">
    <location>
        <begin position="430"/>
        <end position="449"/>
    </location>
</feature>
<evidence type="ECO:0000256" key="11">
    <source>
        <dbReference type="ARBA" id="ARBA00023303"/>
    </source>
</evidence>
<comment type="similarity">
    <text evidence="2 12">Belongs to the amiloride-sensitive sodium channel (TC 1.A.6) family.</text>
</comment>
<keyword evidence="4 12" id="KW-0894">Sodium channel</keyword>
<dbReference type="InterPro" id="IPR001873">
    <property type="entry name" value="ENaC"/>
</dbReference>
<dbReference type="Proteomes" id="UP000807504">
    <property type="component" value="Unassembled WGS sequence"/>
</dbReference>
<comment type="caution">
    <text evidence="14">The sequence shown here is derived from an EMBL/GenBank/DDBJ whole genome shotgun (WGS) entry which is preliminary data.</text>
</comment>
<evidence type="ECO:0000256" key="1">
    <source>
        <dbReference type="ARBA" id="ARBA00004141"/>
    </source>
</evidence>
<organism evidence="14 15">
    <name type="scientific">Argiope bruennichi</name>
    <name type="common">Wasp spider</name>
    <name type="synonym">Aranea bruennichi</name>
    <dbReference type="NCBI Taxonomy" id="94029"/>
    <lineage>
        <taxon>Eukaryota</taxon>
        <taxon>Metazoa</taxon>
        <taxon>Ecdysozoa</taxon>
        <taxon>Arthropoda</taxon>
        <taxon>Chelicerata</taxon>
        <taxon>Arachnida</taxon>
        <taxon>Araneae</taxon>
        <taxon>Araneomorphae</taxon>
        <taxon>Entelegynae</taxon>
        <taxon>Araneoidea</taxon>
        <taxon>Araneidae</taxon>
        <taxon>Argiope</taxon>
    </lineage>
</organism>
<accession>A0A8T0FMG5</accession>
<dbReference type="GO" id="GO:0005886">
    <property type="term" value="C:plasma membrane"/>
    <property type="evidence" value="ECO:0007669"/>
    <property type="project" value="TreeGrafter"/>
</dbReference>
<proteinExistence type="inferred from homology"/>
<evidence type="ECO:0000256" key="13">
    <source>
        <dbReference type="SAM" id="Phobius"/>
    </source>
</evidence>
<dbReference type="PANTHER" id="PTHR11690">
    <property type="entry name" value="AMILORIDE-SENSITIVE SODIUM CHANNEL-RELATED"/>
    <property type="match status" value="1"/>
</dbReference>
<keyword evidence="7" id="KW-0915">Sodium</keyword>
<evidence type="ECO:0000256" key="8">
    <source>
        <dbReference type="ARBA" id="ARBA00023065"/>
    </source>
</evidence>
<keyword evidence="6 13" id="KW-1133">Transmembrane helix</keyword>
<keyword evidence="11 12" id="KW-0407">Ion channel</keyword>
<evidence type="ECO:0000313" key="15">
    <source>
        <dbReference type="Proteomes" id="UP000807504"/>
    </source>
</evidence>
<dbReference type="AlphaFoldDB" id="A0A8T0FMG5"/>
<evidence type="ECO:0000256" key="6">
    <source>
        <dbReference type="ARBA" id="ARBA00022989"/>
    </source>
</evidence>